<protein>
    <recommendedName>
        <fullName evidence="4">Calcium-binding protein</fullName>
    </recommendedName>
</protein>
<keyword evidence="1" id="KW-0732">Signal</keyword>
<name>A0A918LC44_STRGD</name>
<gene>
    <name evidence="2" type="ORF">GCM10010238_16930</name>
</gene>
<reference evidence="2" key="1">
    <citation type="journal article" date="2014" name="Int. J. Syst. Evol. Microbiol.">
        <title>Complete genome sequence of Corynebacterium casei LMG S-19264T (=DSM 44701T), isolated from a smear-ripened cheese.</title>
        <authorList>
            <consortium name="US DOE Joint Genome Institute (JGI-PGF)"/>
            <person name="Walter F."/>
            <person name="Albersmeier A."/>
            <person name="Kalinowski J."/>
            <person name="Ruckert C."/>
        </authorList>
    </citation>
    <scope>NUCLEOTIDE SEQUENCE</scope>
    <source>
        <strain evidence="2">JCM 4234</strain>
    </source>
</reference>
<accession>A0A918LC44</accession>
<evidence type="ECO:0008006" key="4">
    <source>
        <dbReference type="Google" id="ProtNLM"/>
    </source>
</evidence>
<feature type="chain" id="PRO_5037712026" description="Calcium-binding protein" evidence="1">
    <location>
        <begin position="27"/>
        <end position="285"/>
    </location>
</feature>
<evidence type="ECO:0000313" key="3">
    <source>
        <dbReference type="Proteomes" id="UP000653493"/>
    </source>
</evidence>
<evidence type="ECO:0000256" key="1">
    <source>
        <dbReference type="SAM" id="SignalP"/>
    </source>
</evidence>
<dbReference type="Proteomes" id="UP000653493">
    <property type="component" value="Unassembled WGS sequence"/>
</dbReference>
<keyword evidence="3" id="KW-1185">Reference proteome</keyword>
<sequence length="285" mass="29860">MRIRVTGAAVLGALSLSVLAVPAAQADEQQSLTSWPSAHGPAAGKAADFAATADDRLGDTRITSVTVNGGKDIVVGITKKKSFTVTVTANDPSGIYDGYAQLWHGAKSSSADQVLAPDADMGTCKATSATAATCKVTIVADPLTNIYGNLLAGTWKVWAGAMGNDGDYVVKDAYKTAKVQRASKLTVNAAPEPVKKGKTITVTGKLSRANWDDLKYHGYTGQPVKLQYRKKTSKTYTTVKTVKTDSTGSLKTTVKASADGYFRYSFAGTTTTPAVTSTADFVDVK</sequence>
<proteinExistence type="predicted"/>
<dbReference type="EMBL" id="BMSL01000003">
    <property type="protein sequence ID" value="GGS28824.1"/>
    <property type="molecule type" value="Genomic_DNA"/>
</dbReference>
<feature type="signal peptide" evidence="1">
    <location>
        <begin position="1"/>
        <end position="26"/>
    </location>
</feature>
<organism evidence="2 3">
    <name type="scientific">Streptomyces griseoviridis</name>
    <dbReference type="NCBI Taxonomy" id="45398"/>
    <lineage>
        <taxon>Bacteria</taxon>
        <taxon>Bacillati</taxon>
        <taxon>Actinomycetota</taxon>
        <taxon>Actinomycetes</taxon>
        <taxon>Kitasatosporales</taxon>
        <taxon>Streptomycetaceae</taxon>
        <taxon>Streptomyces</taxon>
    </lineage>
</organism>
<comment type="caution">
    <text evidence="2">The sequence shown here is derived from an EMBL/GenBank/DDBJ whole genome shotgun (WGS) entry which is preliminary data.</text>
</comment>
<reference evidence="2" key="2">
    <citation type="submission" date="2020-09" db="EMBL/GenBank/DDBJ databases">
        <authorList>
            <person name="Sun Q."/>
            <person name="Ohkuma M."/>
        </authorList>
    </citation>
    <scope>NUCLEOTIDE SEQUENCE</scope>
    <source>
        <strain evidence="2">JCM 4234</strain>
    </source>
</reference>
<evidence type="ECO:0000313" key="2">
    <source>
        <dbReference type="EMBL" id="GGS28824.1"/>
    </source>
</evidence>
<dbReference type="AlphaFoldDB" id="A0A918LC44"/>